<dbReference type="Proteomes" id="UP000706122">
    <property type="component" value="Unassembled WGS sequence"/>
</dbReference>
<evidence type="ECO:0000259" key="1">
    <source>
        <dbReference type="PROSITE" id="PS50056"/>
    </source>
</evidence>
<dbReference type="AlphaFoldDB" id="A0AAE3BBN2"/>
<feature type="domain" description="Tyrosine specific protein phosphatases" evidence="1">
    <location>
        <begin position="92"/>
        <end position="163"/>
    </location>
</feature>
<comment type="caution">
    <text evidence="2">The sequence shown here is derived from an EMBL/GenBank/DDBJ whole genome shotgun (WGS) entry which is preliminary data.</text>
</comment>
<sequence>MATDPTVDPTAIDIALDPMRQHLIGITAHKQLPFDVPVISEISRNLWQGGCREGLVLPDFVKHLVSLYPWEQYDIRHTVDSEMYVRMYDSAEQGFEQVDALAAWVNVCRETGPVLIHCQVGLNRSSLVAARAMVLSEEADPAGAIAVLRERRSPACLCNEAFEAWLLGEPVEPASDSRNPQ</sequence>
<dbReference type="RefSeq" id="WP_084923002.1">
    <property type="nucleotide sequence ID" value="NZ_AP024187.1"/>
</dbReference>
<evidence type="ECO:0000313" key="2">
    <source>
        <dbReference type="EMBL" id="MBM4715813.1"/>
    </source>
</evidence>
<gene>
    <name evidence="2" type="ORF">GS551_16710</name>
</gene>
<accession>A0AAE3BBN2</accession>
<dbReference type="Gene3D" id="3.90.190.10">
    <property type="entry name" value="Protein tyrosine phosphatase superfamily"/>
    <property type="match status" value="1"/>
</dbReference>
<organism evidence="2 3">
    <name type="scientific">Rhodococcus hoagii</name>
    <name type="common">Corynebacterium equii</name>
    <dbReference type="NCBI Taxonomy" id="43767"/>
    <lineage>
        <taxon>Bacteria</taxon>
        <taxon>Bacillati</taxon>
        <taxon>Actinomycetota</taxon>
        <taxon>Actinomycetes</taxon>
        <taxon>Mycobacteriales</taxon>
        <taxon>Nocardiaceae</taxon>
        <taxon>Prescottella</taxon>
    </lineage>
</organism>
<dbReference type="SUPFAM" id="SSF52799">
    <property type="entry name" value="(Phosphotyrosine protein) phosphatases II"/>
    <property type="match status" value="1"/>
</dbReference>
<dbReference type="PROSITE" id="PS50056">
    <property type="entry name" value="TYR_PHOSPHATASE_2"/>
    <property type="match status" value="1"/>
</dbReference>
<proteinExistence type="predicted"/>
<protein>
    <submittedName>
        <fullName evidence="2">Protein tyrosine phosphatase</fullName>
    </submittedName>
</protein>
<evidence type="ECO:0000313" key="3">
    <source>
        <dbReference type="Proteomes" id="UP000706122"/>
    </source>
</evidence>
<dbReference type="InterPro" id="IPR029021">
    <property type="entry name" value="Prot-tyrosine_phosphatase-like"/>
</dbReference>
<name>A0AAE3BBN2_RHOHA</name>
<dbReference type="Pfam" id="PF00782">
    <property type="entry name" value="DSPc"/>
    <property type="match status" value="1"/>
</dbReference>
<dbReference type="InterPro" id="IPR000340">
    <property type="entry name" value="Dual-sp_phosphatase_cat-dom"/>
</dbReference>
<reference evidence="2" key="1">
    <citation type="submission" date="2019-11" db="EMBL/GenBank/DDBJ databases">
        <title>Spread of Macrolides and rifampicin resistant Rhodococcus equi in clinical isolates in the USA.</title>
        <authorList>
            <person name="Alvarez-Narvaez S."/>
            <person name="Huber L."/>
            <person name="Cohen N.D."/>
            <person name="Slovis N."/>
            <person name="Greiter M."/>
            <person name="Giguere S."/>
            <person name="Hart K."/>
        </authorList>
    </citation>
    <scope>NUCLEOTIDE SEQUENCE</scope>
    <source>
        <strain evidence="2">Lh_5</strain>
    </source>
</reference>
<dbReference type="InterPro" id="IPR016130">
    <property type="entry name" value="Tyr_Pase_AS"/>
</dbReference>
<dbReference type="InterPro" id="IPR000387">
    <property type="entry name" value="Tyr_Pase_dom"/>
</dbReference>
<dbReference type="PROSITE" id="PS00383">
    <property type="entry name" value="TYR_PHOSPHATASE_1"/>
    <property type="match status" value="1"/>
</dbReference>
<dbReference type="EMBL" id="WUYC01000004">
    <property type="protein sequence ID" value="MBM4715813.1"/>
    <property type="molecule type" value="Genomic_DNA"/>
</dbReference>